<sequence>MSASNNDCDIDVNGNPEPATEAVQVDVRPGPQPLPVPVDAVGILRVPVAATLAHRLVARRSGWLGGGGVAAHKPWHSNAYGTTRLKSE</sequence>
<accession>K0RY68</accession>
<name>K0RY68_THAOC</name>
<evidence type="ECO:0000256" key="1">
    <source>
        <dbReference type="SAM" id="MobiDB-lite"/>
    </source>
</evidence>
<reference evidence="2 3" key="1">
    <citation type="journal article" date="2012" name="Genome Biol.">
        <title>Genome and low-iron response of an oceanic diatom adapted to chronic iron limitation.</title>
        <authorList>
            <person name="Lommer M."/>
            <person name="Specht M."/>
            <person name="Roy A.S."/>
            <person name="Kraemer L."/>
            <person name="Andreson R."/>
            <person name="Gutowska M.A."/>
            <person name="Wolf J."/>
            <person name="Bergner S.V."/>
            <person name="Schilhabel M.B."/>
            <person name="Klostermeier U.C."/>
            <person name="Beiko R.G."/>
            <person name="Rosenstiel P."/>
            <person name="Hippler M."/>
            <person name="Laroche J."/>
        </authorList>
    </citation>
    <scope>NUCLEOTIDE SEQUENCE [LARGE SCALE GENOMIC DNA]</scope>
    <source>
        <strain evidence="2 3">CCMP1005</strain>
    </source>
</reference>
<evidence type="ECO:0000313" key="3">
    <source>
        <dbReference type="Proteomes" id="UP000266841"/>
    </source>
</evidence>
<dbReference type="Proteomes" id="UP000266841">
    <property type="component" value="Unassembled WGS sequence"/>
</dbReference>
<proteinExistence type="predicted"/>
<evidence type="ECO:0000313" key="2">
    <source>
        <dbReference type="EMBL" id="EJK57434.1"/>
    </source>
</evidence>
<keyword evidence="3" id="KW-1185">Reference proteome</keyword>
<organism evidence="2 3">
    <name type="scientific">Thalassiosira oceanica</name>
    <name type="common">Marine diatom</name>
    <dbReference type="NCBI Taxonomy" id="159749"/>
    <lineage>
        <taxon>Eukaryota</taxon>
        <taxon>Sar</taxon>
        <taxon>Stramenopiles</taxon>
        <taxon>Ochrophyta</taxon>
        <taxon>Bacillariophyta</taxon>
        <taxon>Coscinodiscophyceae</taxon>
        <taxon>Thalassiosirophycidae</taxon>
        <taxon>Thalassiosirales</taxon>
        <taxon>Thalassiosiraceae</taxon>
        <taxon>Thalassiosira</taxon>
    </lineage>
</organism>
<feature type="region of interest" description="Disordered" evidence="1">
    <location>
        <begin position="1"/>
        <end position="21"/>
    </location>
</feature>
<protein>
    <submittedName>
        <fullName evidence="2">Uncharacterized protein</fullName>
    </submittedName>
</protein>
<gene>
    <name evidence="2" type="ORF">THAOC_22522</name>
</gene>
<comment type="caution">
    <text evidence="2">The sequence shown here is derived from an EMBL/GenBank/DDBJ whole genome shotgun (WGS) entry which is preliminary data.</text>
</comment>
<dbReference type="EMBL" id="AGNL01028239">
    <property type="protein sequence ID" value="EJK57434.1"/>
    <property type="molecule type" value="Genomic_DNA"/>
</dbReference>
<dbReference type="AlphaFoldDB" id="K0RY68"/>